<reference evidence="2" key="1">
    <citation type="journal article" date="2014" name="Genome">
        <title>Draft Genome Sequences of Three Strains of Bacteroides pyogenes Isolated from a Cat and Swine.</title>
        <authorList>
            <person name="Sakamoto M."/>
            <person name="Oshima K."/>
            <person name="Suda W."/>
            <person name="Kitamura K."/>
            <person name="Iida T."/>
            <person name="Hattori M."/>
            <person name="Ohkuma M."/>
        </authorList>
    </citation>
    <scope>NUCLEOTIDE SEQUENCE [LARGE SCALE GENOMIC DNA]</scope>
    <source>
        <strain evidence="2">JCM 6294</strain>
    </source>
</reference>
<dbReference type="Proteomes" id="UP000018842">
    <property type="component" value="Unassembled WGS sequence"/>
</dbReference>
<protein>
    <submittedName>
        <fullName evidence="1">Uncharacterized protein</fullName>
    </submittedName>
</protein>
<evidence type="ECO:0000313" key="1">
    <source>
        <dbReference type="EMBL" id="GAE17948.1"/>
    </source>
</evidence>
<dbReference type="AlphaFoldDB" id="W4PF01"/>
<accession>W4PF01</accession>
<name>W4PF01_9BACE</name>
<proteinExistence type="predicted"/>
<organism evidence="1 2">
    <name type="scientific">Bacteroides pyogenes DSM 20611 = JCM 6294</name>
    <dbReference type="NCBI Taxonomy" id="1121100"/>
    <lineage>
        <taxon>Bacteria</taxon>
        <taxon>Pseudomonadati</taxon>
        <taxon>Bacteroidota</taxon>
        <taxon>Bacteroidia</taxon>
        <taxon>Bacteroidales</taxon>
        <taxon>Bacteroidaceae</taxon>
        <taxon>Bacteroides</taxon>
    </lineage>
</organism>
<sequence>MNSFFNVPKLDTSFVKSKSIFFFLTEMLIGVIFKLPDDIVAGNYIKEHSST</sequence>
<gene>
    <name evidence="1" type="ORF">JCM6294_769</name>
</gene>
<dbReference type="EMBL" id="BAIR01000004">
    <property type="protein sequence ID" value="GAE17948.1"/>
    <property type="molecule type" value="Genomic_DNA"/>
</dbReference>
<evidence type="ECO:0000313" key="2">
    <source>
        <dbReference type="Proteomes" id="UP000018842"/>
    </source>
</evidence>
<comment type="caution">
    <text evidence="1">The sequence shown here is derived from an EMBL/GenBank/DDBJ whole genome shotgun (WGS) entry which is preliminary data.</text>
</comment>